<dbReference type="EMBL" id="CYZE01000004">
    <property type="protein sequence ID" value="CUO14932.1"/>
    <property type="molecule type" value="Genomic_DNA"/>
</dbReference>
<feature type="transmembrane region" description="Helical" evidence="7">
    <location>
        <begin position="40"/>
        <end position="61"/>
    </location>
</feature>
<feature type="transmembrane region" description="Helical" evidence="7">
    <location>
        <begin position="12"/>
        <end position="33"/>
    </location>
</feature>
<sequence>MLNRFNKSSRNYVKTICAAVSILVFLCIWQLVVSFTKAGLVLAGLADTLTAFFVSIVHPIGTHTIEGHILWSLSRVLIGFLLGSITGTVLGILMGWFKVASALFRPIFEILRPIPPIAWIPLSIVWFGLGESSKYFLIFYSAFCAVTMNAYSGVRSVDPELMGAARMLGANNRQVFSTIVLPSCIPQIFAGLQIAVGTSWATVVAAEMVRSSEGVGWVIVKGQDSNSTVQILVGIVAIGIVGYILAVAMRAIEARLCRWSVRGK</sequence>
<evidence type="ECO:0000256" key="1">
    <source>
        <dbReference type="ARBA" id="ARBA00004651"/>
    </source>
</evidence>
<evidence type="ECO:0000256" key="6">
    <source>
        <dbReference type="ARBA" id="ARBA00023136"/>
    </source>
</evidence>
<keyword evidence="4 7" id="KW-0812">Transmembrane</keyword>
<dbReference type="FunFam" id="1.10.3720.10:FF:000003">
    <property type="entry name" value="Aliphatic sulfonate ABC transporter permease"/>
    <property type="match status" value="1"/>
</dbReference>
<comment type="subcellular location">
    <subcellularLocation>
        <location evidence="1 7">Cell membrane</location>
        <topology evidence="1 7">Multi-pass membrane protein</topology>
    </subcellularLocation>
</comment>
<dbReference type="GO" id="GO:0042918">
    <property type="term" value="P:alkanesulfonate transmembrane transport"/>
    <property type="evidence" value="ECO:0007669"/>
    <property type="project" value="UniProtKB-ARBA"/>
</dbReference>
<comment type="similarity">
    <text evidence="7">Belongs to the binding-protein-dependent transport system permease family.</text>
</comment>
<dbReference type="InterPro" id="IPR000515">
    <property type="entry name" value="MetI-like"/>
</dbReference>
<dbReference type="SUPFAM" id="SSF161098">
    <property type="entry name" value="MetI-like"/>
    <property type="match status" value="1"/>
</dbReference>
<feature type="transmembrane region" description="Helical" evidence="7">
    <location>
        <begin position="175"/>
        <end position="196"/>
    </location>
</feature>
<feature type="transmembrane region" description="Helical" evidence="7">
    <location>
        <begin position="231"/>
        <end position="252"/>
    </location>
</feature>
<evidence type="ECO:0000256" key="2">
    <source>
        <dbReference type="ARBA" id="ARBA00022448"/>
    </source>
</evidence>
<keyword evidence="5 7" id="KW-1133">Transmembrane helix</keyword>
<evidence type="ECO:0000256" key="3">
    <source>
        <dbReference type="ARBA" id="ARBA00022475"/>
    </source>
</evidence>
<dbReference type="InterPro" id="IPR035906">
    <property type="entry name" value="MetI-like_sf"/>
</dbReference>
<evidence type="ECO:0000256" key="7">
    <source>
        <dbReference type="RuleBase" id="RU363032"/>
    </source>
</evidence>
<accession>A0A174CNM3</accession>
<feature type="transmembrane region" description="Helical" evidence="7">
    <location>
        <begin position="73"/>
        <end position="97"/>
    </location>
</feature>
<evidence type="ECO:0000313" key="9">
    <source>
        <dbReference type="EMBL" id="CUO14932.1"/>
    </source>
</evidence>
<dbReference type="CDD" id="cd06261">
    <property type="entry name" value="TM_PBP2"/>
    <property type="match status" value="1"/>
</dbReference>
<evidence type="ECO:0000256" key="5">
    <source>
        <dbReference type="ARBA" id="ARBA00022989"/>
    </source>
</evidence>
<feature type="domain" description="ABC transmembrane type-1" evidence="8">
    <location>
        <begin position="69"/>
        <end position="253"/>
    </location>
</feature>
<evidence type="ECO:0000313" key="10">
    <source>
        <dbReference type="Proteomes" id="UP000095651"/>
    </source>
</evidence>
<feature type="transmembrane region" description="Helical" evidence="7">
    <location>
        <begin position="135"/>
        <end position="154"/>
    </location>
</feature>
<dbReference type="Pfam" id="PF00528">
    <property type="entry name" value="BPD_transp_1"/>
    <property type="match status" value="1"/>
</dbReference>
<keyword evidence="3" id="KW-1003">Cell membrane</keyword>
<reference evidence="9 10" key="1">
    <citation type="submission" date="2015-09" db="EMBL/GenBank/DDBJ databases">
        <authorList>
            <consortium name="Pathogen Informatics"/>
        </authorList>
    </citation>
    <scope>NUCLEOTIDE SEQUENCE [LARGE SCALE GENOMIC DNA]</scope>
    <source>
        <strain evidence="9 10">2789STDY5608850</strain>
    </source>
</reference>
<proteinExistence type="inferred from homology"/>
<evidence type="ECO:0000259" key="8">
    <source>
        <dbReference type="PROSITE" id="PS50928"/>
    </source>
</evidence>
<protein>
    <submittedName>
        <fullName evidence="9">ABC transporter permease</fullName>
    </submittedName>
</protein>
<dbReference type="PANTHER" id="PTHR30151">
    <property type="entry name" value="ALKANE SULFONATE ABC TRANSPORTER-RELATED, MEMBRANE SUBUNIT"/>
    <property type="match status" value="1"/>
</dbReference>
<keyword evidence="6 7" id="KW-0472">Membrane</keyword>
<keyword evidence="2 7" id="KW-0813">Transport</keyword>
<dbReference type="AlphaFoldDB" id="A0A174CNM3"/>
<organism evidence="9 10">
    <name type="scientific">Hungatella hathewayi</name>
    <dbReference type="NCBI Taxonomy" id="154046"/>
    <lineage>
        <taxon>Bacteria</taxon>
        <taxon>Bacillati</taxon>
        <taxon>Bacillota</taxon>
        <taxon>Clostridia</taxon>
        <taxon>Lachnospirales</taxon>
        <taxon>Lachnospiraceae</taxon>
        <taxon>Hungatella</taxon>
    </lineage>
</organism>
<dbReference type="PROSITE" id="PS50928">
    <property type="entry name" value="ABC_TM1"/>
    <property type="match status" value="1"/>
</dbReference>
<name>A0A174CNM3_9FIRM</name>
<gene>
    <name evidence="9" type="primary">cmpB_1</name>
    <name evidence="9" type="ORF">ERS852407_01986</name>
</gene>
<dbReference type="RefSeq" id="WP_055654636.1">
    <property type="nucleotide sequence ID" value="NZ_CABIXC010000004.1"/>
</dbReference>
<dbReference type="Gene3D" id="1.10.3720.10">
    <property type="entry name" value="MetI-like"/>
    <property type="match status" value="1"/>
</dbReference>
<dbReference type="GO" id="GO:0005886">
    <property type="term" value="C:plasma membrane"/>
    <property type="evidence" value="ECO:0007669"/>
    <property type="project" value="UniProtKB-SubCell"/>
</dbReference>
<evidence type="ECO:0000256" key="4">
    <source>
        <dbReference type="ARBA" id="ARBA00022692"/>
    </source>
</evidence>
<dbReference type="Proteomes" id="UP000095651">
    <property type="component" value="Unassembled WGS sequence"/>
</dbReference>
<dbReference type="PANTHER" id="PTHR30151:SF0">
    <property type="entry name" value="ABC TRANSPORTER PERMEASE PROTEIN MJ0413-RELATED"/>
    <property type="match status" value="1"/>
</dbReference>